<evidence type="ECO:0000259" key="1">
    <source>
        <dbReference type="Pfam" id="PF17667"/>
    </source>
</evidence>
<dbReference type="EMBL" id="QPFP01000077">
    <property type="protein sequence ID" value="TEB23492.1"/>
    <property type="molecule type" value="Genomic_DNA"/>
</dbReference>
<evidence type="ECO:0000313" key="3">
    <source>
        <dbReference type="Proteomes" id="UP000298030"/>
    </source>
</evidence>
<dbReference type="OrthoDB" id="5584477at2759"/>
<feature type="domain" description="Fungal-type protein kinase" evidence="1">
    <location>
        <begin position="191"/>
        <end position="323"/>
    </location>
</feature>
<dbReference type="SUPFAM" id="SSF56112">
    <property type="entry name" value="Protein kinase-like (PK-like)"/>
    <property type="match status" value="1"/>
</dbReference>
<organism evidence="2 3">
    <name type="scientific">Coprinellus micaceus</name>
    <name type="common">Glistening ink-cap mushroom</name>
    <name type="synonym">Coprinus micaceus</name>
    <dbReference type="NCBI Taxonomy" id="71717"/>
    <lineage>
        <taxon>Eukaryota</taxon>
        <taxon>Fungi</taxon>
        <taxon>Dikarya</taxon>
        <taxon>Basidiomycota</taxon>
        <taxon>Agaricomycotina</taxon>
        <taxon>Agaricomycetes</taxon>
        <taxon>Agaricomycetidae</taxon>
        <taxon>Agaricales</taxon>
        <taxon>Agaricineae</taxon>
        <taxon>Psathyrellaceae</taxon>
        <taxon>Coprinellus</taxon>
    </lineage>
</organism>
<keyword evidence="3" id="KW-1185">Reference proteome</keyword>
<dbReference type="InterPro" id="IPR040976">
    <property type="entry name" value="Pkinase_fungal"/>
</dbReference>
<protein>
    <recommendedName>
        <fullName evidence="1">Fungal-type protein kinase domain-containing protein</fullName>
    </recommendedName>
</protein>
<evidence type="ECO:0000313" key="2">
    <source>
        <dbReference type="EMBL" id="TEB23492.1"/>
    </source>
</evidence>
<name>A0A4Y7SNZ3_COPMI</name>
<dbReference type="PANTHER" id="PTHR38248:SF2">
    <property type="entry name" value="FUNK1 11"/>
    <property type="match status" value="1"/>
</dbReference>
<comment type="caution">
    <text evidence="2">The sequence shown here is derived from an EMBL/GenBank/DDBJ whole genome shotgun (WGS) entry which is preliminary data.</text>
</comment>
<reference evidence="2 3" key="1">
    <citation type="journal article" date="2019" name="Nat. Ecol. Evol.">
        <title>Megaphylogeny resolves global patterns of mushroom evolution.</title>
        <authorList>
            <person name="Varga T."/>
            <person name="Krizsan K."/>
            <person name="Foldi C."/>
            <person name="Dima B."/>
            <person name="Sanchez-Garcia M."/>
            <person name="Sanchez-Ramirez S."/>
            <person name="Szollosi G.J."/>
            <person name="Szarkandi J.G."/>
            <person name="Papp V."/>
            <person name="Albert L."/>
            <person name="Andreopoulos W."/>
            <person name="Angelini C."/>
            <person name="Antonin V."/>
            <person name="Barry K.W."/>
            <person name="Bougher N.L."/>
            <person name="Buchanan P."/>
            <person name="Buyck B."/>
            <person name="Bense V."/>
            <person name="Catcheside P."/>
            <person name="Chovatia M."/>
            <person name="Cooper J."/>
            <person name="Damon W."/>
            <person name="Desjardin D."/>
            <person name="Finy P."/>
            <person name="Geml J."/>
            <person name="Haridas S."/>
            <person name="Hughes K."/>
            <person name="Justo A."/>
            <person name="Karasinski D."/>
            <person name="Kautmanova I."/>
            <person name="Kiss B."/>
            <person name="Kocsube S."/>
            <person name="Kotiranta H."/>
            <person name="LaButti K.M."/>
            <person name="Lechner B.E."/>
            <person name="Liimatainen K."/>
            <person name="Lipzen A."/>
            <person name="Lukacs Z."/>
            <person name="Mihaltcheva S."/>
            <person name="Morgado L.N."/>
            <person name="Niskanen T."/>
            <person name="Noordeloos M.E."/>
            <person name="Ohm R.A."/>
            <person name="Ortiz-Santana B."/>
            <person name="Ovrebo C."/>
            <person name="Racz N."/>
            <person name="Riley R."/>
            <person name="Savchenko A."/>
            <person name="Shiryaev A."/>
            <person name="Soop K."/>
            <person name="Spirin V."/>
            <person name="Szebenyi C."/>
            <person name="Tomsovsky M."/>
            <person name="Tulloss R.E."/>
            <person name="Uehling J."/>
            <person name="Grigoriev I.V."/>
            <person name="Vagvolgyi C."/>
            <person name="Papp T."/>
            <person name="Martin F.M."/>
            <person name="Miettinen O."/>
            <person name="Hibbett D.S."/>
            <person name="Nagy L.G."/>
        </authorList>
    </citation>
    <scope>NUCLEOTIDE SEQUENCE [LARGE SCALE GENOMIC DNA]</scope>
    <source>
        <strain evidence="2 3">FP101781</strain>
    </source>
</reference>
<feature type="non-terminal residue" evidence="2">
    <location>
        <position position="323"/>
    </location>
</feature>
<dbReference type="PANTHER" id="PTHR38248">
    <property type="entry name" value="FUNK1 6"/>
    <property type="match status" value="1"/>
</dbReference>
<dbReference type="Pfam" id="PF17667">
    <property type="entry name" value="Pkinase_fungal"/>
    <property type="match status" value="2"/>
</dbReference>
<dbReference type="InterPro" id="IPR011009">
    <property type="entry name" value="Kinase-like_dom_sf"/>
</dbReference>
<feature type="domain" description="Fungal-type protein kinase" evidence="1">
    <location>
        <begin position="6"/>
        <end position="170"/>
    </location>
</feature>
<dbReference type="AlphaFoldDB" id="A0A4Y7SNZ3"/>
<proteinExistence type="predicted"/>
<gene>
    <name evidence="2" type="ORF">FA13DRAFT_1639848</name>
</gene>
<sequence length="323" mass="36209">MHVPRRQIFIHQPNRWFVRCLILSQNRAQLVQFDRAGTQLTAFYDIHTYPHIFMGMLLGLTTTADDRAYLGLDDTLSWAHGRNGRKKSGTLTSLSLHGLMVLQLVQIGPISLHRHIRGSGTVCWEAKDKASGAVYLVKDSWSSKGRTPEWELLKRANDKGIKGVCKMAWYDPAVVDVSEFRCASTVNDFFHRTASRVVIEISGEEIDNFENRSQVIRALRDVIAAHGNLYGEGILHRAISNKSILLGAKDAKVGDQGVLMDLSLAHDYLSATKSDINKEPILAVRFFQSCAILDFLVTLNDDESRALAPAHDYLDDLEAIFFV</sequence>
<dbReference type="Proteomes" id="UP000298030">
    <property type="component" value="Unassembled WGS sequence"/>
</dbReference>
<accession>A0A4Y7SNZ3</accession>